<dbReference type="EMBL" id="SDOZ01000002">
    <property type="protein sequence ID" value="RXZ61111.1"/>
    <property type="molecule type" value="Genomic_DNA"/>
</dbReference>
<organism evidence="2 3">
    <name type="scientific">Candidatus Borkfalkia ceftriaxoniphila</name>
    <dbReference type="NCBI Taxonomy" id="2508949"/>
    <lineage>
        <taxon>Bacteria</taxon>
        <taxon>Bacillati</taxon>
        <taxon>Bacillota</taxon>
        <taxon>Clostridia</taxon>
        <taxon>Christensenellales</taxon>
        <taxon>Christensenellaceae</taxon>
        <taxon>Candidatus Borkfalkia</taxon>
    </lineage>
</organism>
<dbReference type="RefSeq" id="WP_129223466.1">
    <property type="nucleotide sequence ID" value="NZ_SDOZ01000002.1"/>
</dbReference>
<name>A0A4Q2KCU8_9FIRM</name>
<evidence type="ECO:0000313" key="2">
    <source>
        <dbReference type="EMBL" id="RXZ61111.1"/>
    </source>
</evidence>
<dbReference type="Gene3D" id="3.40.190.10">
    <property type="entry name" value="Periplasmic binding protein-like II"/>
    <property type="match status" value="1"/>
</dbReference>
<protein>
    <submittedName>
        <fullName evidence="2">Extracellular solute-binding protein</fullName>
    </submittedName>
</protein>
<dbReference type="PROSITE" id="PS51257">
    <property type="entry name" value="PROKAR_LIPOPROTEIN"/>
    <property type="match status" value="1"/>
</dbReference>
<feature type="signal peptide" evidence="1">
    <location>
        <begin position="1"/>
        <end position="19"/>
    </location>
</feature>
<gene>
    <name evidence="2" type="ORF">ESZ91_01640</name>
</gene>
<reference evidence="2 3" key="1">
    <citation type="journal article" date="2019" name="Gut">
        <title>Antibiotics-induced monodominance of a novel gut bacterial order.</title>
        <authorList>
            <person name="Hildebrand F."/>
            <person name="Moitinho-Silva L."/>
            <person name="Blasche S."/>
            <person name="Jahn M.T."/>
            <person name="Gossmann T.I."/>
            <person name="Heuerta-Cepas J."/>
            <person name="Hercog R."/>
            <person name="Luetge M."/>
            <person name="Bahram M."/>
            <person name="Pryszlak A."/>
            <person name="Alves R.J."/>
            <person name="Waszak S.M."/>
            <person name="Zhu A."/>
            <person name="Ye L."/>
            <person name="Costea P.I."/>
            <person name="Aalvink S."/>
            <person name="Belzer C."/>
            <person name="Forslund S.K."/>
            <person name="Sunagawa S."/>
            <person name="Hentschel U."/>
            <person name="Merten C."/>
            <person name="Patil K.R."/>
            <person name="Benes V."/>
            <person name="Bork P."/>
        </authorList>
    </citation>
    <scope>NUCLEOTIDE SEQUENCE [LARGE SCALE GENOMIC DNA]</scope>
    <source>
        <strain evidence="2 3">HDS1380</strain>
    </source>
</reference>
<dbReference type="SUPFAM" id="SSF53850">
    <property type="entry name" value="Periplasmic binding protein-like II"/>
    <property type="match status" value="1"/>
</dbReference>
<proteinExistence type="predicted"/>
<dbReference type="Proteomes" id="UP000291269">
    <property type="component" value="Unassembled WGS sequence"/>
</dbReference>
<evidence type="ECO:0000256" key="1">
    <source>
        <dbReference type="SAM" id="SignalP"/>
    </source>
</evidence>
<comment type="caution">
    <text evidence="2">The sequence shown here is derived from an EMBL/GenBank/DDBJ whole genome shotgun (WGS) entry which is preliminary data.</text>
</comment>
<dbReference type="Pfam" id="PF01547">
    <property type="entry name" value="SBP_bac_1"/>
    <property type="match status" value="1"/>
</dbReference>
<keyword evidence="1" id="KW-0732">Signal</keyword>
<dbReference type="OrthoDB" id="42940at2"/>
<dbReference type="AlphaFoldDB" id="A0A4Q2KCU8"/>
<sequence>MKKWIAFTMALAMSLTLVGCGGNGGGNTTDERIMHIDGLADDLYPNLERMDASGDNNFAGSVDVDIVFGKTKPGWEAVEKAYEKIQTGVDVRLNAHSDGTYLNDVTNAVNNANTDWDIFQGNRVSNVSSAAINLSSQLFDENHYAGKEIDDPDVEEGASKMWQSVLSTDAYITDKSGSNTACYIMNSESLSTAWFVNETAFKAAVENGYKNEDGKAEMPVTWDDLVNLCAALKEAGYTNPLGLAGDSASVNESQFAWLFRVYGDQYYRDLYPNINVQEGDAIYTDSNLEFAFDLEDPQPESNQGYNPSHTRFWNSLLDENNEYNQGKNISYVGANSDKFACFLDNLYKIRDYLPDNFTTVKFEEVRDSFMSATGKSSPVVLLDYTGFGLTFGTESRGFDIDFFDYPCMTCDHEEKHVTTDFVRDVGGNGGYLSVLRHKSDAMQEKMNIDFLKFFMSPYGQSIYYNALQGNKIAPDGLSTVLDFAIPETWKQFFESDKIQFNGLCDVNWYNNNFIYHVNGQSDSREAHVNVVHKLYKTGKYDSAADAIADFQKTWDEAVRAGYNKLCEGMNWSKELWKKPGTSPIV</sequence>
<feature type="chain" id="PRO_5039296902" evidence="1">
    <location>
        <begin position="20"/>
        <end position="585"/>
    </location>
</feature>
<accession>A0A4Q2KCU8</accession>
<dbReference type="InterPro" id="IPR006059">
    <property type="entry name" value="SBP"/>
</dbReference>
<keyword evidence="3" id="KW-1185">Reference proteome</keyword>
<evidence type="ECO:0000313" key="3">
    <source>
        <dbReference type="Proteomes" id="UP000291269"/>
    </source>
</evidence>